<comment type="catalytic activity">
    <reaction evidence="1">
        <text>Hydrolysis of terminal, non-reducing beta-D-glucosyl residues with release of beta-D-glucose.</text>
        <dbReference type="EC" id="3.2.1.21"/>
    </reaction>
</comment>
<evidence type="ECO:0000256" key="4">
    <source>
        <dbReference type="ARBA" id="ARBA00022729"/>
    </source>
</evidence>
<dbReference type="Gene3D" id="3.40.50.1700">
    <property type="entry name" value="Glycoside hydrolase family 3 C-terminal domain"/>
    <property type="match status" value="1"/>
</dbReference>
<dbReference type="InterPro" id="IPR017853">
    <property type="entry name" value="GH"/>
</dbReference>
<proteinExistence type="inferred from homology"/>
<dbReference type="GO" id="GO:0009251">
    <property type="term" value="P:glucan catabolic process"/>
    <property type="evidence" value="ECO:0007669"/>
    <property type="project" value="TreeGrafter"/>
</dbReference>
<dbReference type="Pfam" id="PF00933">
    <property type="entry name" value="Glyco_hydro_3"/>
    <property type="match status" value="1"/>
</dbReference>
<evidence type="ECO:0000259" key="9">
    <source>
        <dbReference type="Pfam" id="PF00933"/>
    </source>
</evidence>
<dbReference type="EMBL" id="CP003065">
    <property type="protein sequence ID" value="AEV68638.1"/>
    <property type="molecule type" value="Genomic_DNA"/>
</dbReference>
<evidence type="ECO:0000256" key="1">
    <source>
        <dbReference type="ARBA" id="ARBA00000448"/>
    </source>
</evidence>
<comment type="similarity">
    <text evidence="2 7">Belongs to the glycosyl hydrolase 3 family.</text>
</comment>
<sequence precursor="true">MKKFVNSRVKFLALAMSVMLIVSCQSSEDRKIPQPLQSPLPGSSNNPISEVNNEEWVESILKSMSIEEKIGQMVQAERRYIFPSQVKNYFIGSVFSGGGSSPGKNKAEDWIKMNEDYQKEAAETRLGIPIIYGIDAVHGHNTVYGAVVFPHNIGLGAANDPELMYKIGEVTAKEMLATGVNWNFAPCIAVARDERWGRSYESYGEDPELVSRLAVPYIKGLQENGVIACAKHYAGDGGTMWGTGDSGYPIDQGETKISREEFEKIHLSVYEEAVKAGVKTVMVSFSSFEGVKMHENKYLIQDVLKGEMGFKGFVVSDWEGVHQIKNKDFYQQIVSAVNAGIDMFMEPMKWKECYSHLKTAVEKGDISRERIDDAVRRILTVKKEMGVLENPLGDRSIAAKELGMEENIEIAREAVRKSLVLLKNDNNVLPLKKDAKIFITGPGADDIGLQCGGWTRSWQGDVDSWRDRWMKGTSILDGFKRIAQANGGTIITDPKKAKNADVTVLVLAEKPYAEGVGDDGTLGLYDGMAHNENKKAVEEAKKLGLPTITLLLSGRPRIITEEINDWDAFVAAWLPGSEGDAVADVLYGDYNFTGKLPFSWPKSVEQIPINHDDPKGEKPLFEFGFGLKY</sequence>
<dbReference type="InterPro" id="IPR051915">
    <property type="entry name" value="Cellulose_Degrad_GH3"/>
</dbReference>
<evidence type="ECO:0000256" key="7">
    <source>
        <dbReference type="RuleBase" id="RU361161"/>
    </source>
</evidence>
<keyword evidence="6 7" id="KW-0326">Glycosidase</keyword>
<evidence type="ECO:0000256" key="8">
    <source>
        <dbReference type="SAM" id="SignalP"/>
    </source>
</evidence>
<keyword evidence="12" id="KW-1185">Reference proteome</keyword>
<dbReference type="Gene3D" id="3.20.20.300">
    <property type="entry name" value="Glycoside hydrolase, family 3, N-terminal domain"/>
    <property type="match status" value="1"/>
</dbReference>
<dbReference type="PROSITE" id="PS51257">
    <property type="entry name" value="PROKAR_LIPOPROTEIN"/>
    <property type="match status" value="1"/>
</dbReference>
<dbReference type="InterPro" id="IPR002772">
    <property type="entry name" value="Glyco_hydro_3_C"/>
</dbReference>
<keyword evidence="4 8" id="KW-0732">Signal</keyword>
<feature type="signal peptide" evidence="8">
    <location>
        <begin position="1"/>
        <end position="27"/>
    </location>
</feature>
<feature type="domain" description="Glycoside hydrolase family 3 N-terminal" evidence="9">
    <location>
        <begin position="66"/>
        <end position="381"/>
    </location>
</feature>
<dbReference type="Proteomes" id="UP000005435">
    <property type="component" value="Chromosome"/>
</dbReference>
<reference evidence="12" key="1">
    <citation type="submission" date="2011-12" db="EMBL/GenBank/DDBJ databases">
        <title>Complete sequence of Clostridium clariflavum DSM 19732.</title>
        <authorList>
            <consortium name="US DOE Joint Genome Institute"/>
            <person name="Lucas S."/>
            <person name="Han J."/>
            <person name="Lapidus A."/>
            <person name="Cheng J.-F."/>
            <person name="Goodwin L."/>
            <person name="Pitluck S."/>
            <person name="Peters L."/>
            <person name="Teshima H."/>
            <person name="Detter J.C."/>
            <person name="Han C."/>
            <person name="Tapia R."/>
            <person name="Land M."/>
            <person name="Hauser L."/>
            <person name="Kyrpides N."/>
            <person name="Ivanova N."/>
            <person name="Pagani I."/>
            <person name="Kitzmiller T."/>
            <person name="Lynd L."/>
            <person name="Izquierdo J."/>
            <person name="Woyke T."/>
        </authorList>
    </citation>
    <scope>NUCLEOTIDE SEQUENCE [LARGE SCALE GENOMIC DNA]</scope>
    <source>
        <strain evidence="12">DSM 19732 / NBRC 101661 / EBR45</strain>
    </source>
</reference>
<dbReference type="InterPro" id="IPR019800">
    <property type="entry name" value="Glyco_hydro_3_AS"/>
</dbReference>
<reference evidence="11 12" key="2">
    <citation type="journal article" date="2012" name="Stand. Genomic Sci.">
        <title>Complete Genome Sequence of Clostridium clariflavum DSM 19732.</title>
        <authorList>
            <person name="Izquierdo J.A."/>
            <person name="Goodwin L."/>
            <person name="Davenport K.W."/>
            <person name="Teshima H."/>
            <person name="Bruce D."/>
            <person name="Detter C."/>
            <person name="Tapia R."/>
            <person name="Han S."/>
            <person name="Land M."/>
            <person name="Hauser L."/>
            <person name="Jeffries C.D."/>
            <person name="Han J."/>
            <person name="Pitluck S."/>
            <person name="Nolan M."/>
            <person name="Chen A."/>
            <person name="Huntemann M."/>
            <person name="Mavromatis K."/>
            <person name="Mikhailova N."/>
            <person name="Liolios K."/>
            <person name="Woyke T."/>
            <person name="Lynd L.R."/>
        </authorList>
    </citation>
    <scope>NUCLEOTIDE SEQUENCE [LARGE SCALE GENOMIC DNA]</scope>
    <source>
        <strain evidence="12">DSM 19732 / NBRC 101661 / EBR45</strain>
    </source>
</reference>
<dbReference type="PROSITE" id="PS00775">
    <property type="entry name" value="GLYCOSYL_HYDROL_F3"/>
    <property type="match status" value="1"/>
</dbReference>
<dbReference type="GO" id="GO:0008422">
    <property type="term" value="F:beta-glucosidase activity"/>
    <property type="evidence" value="ECO:0007669"/>
    <property type="project" value="UniProtKB-EC"/>
</dbReference>
<evidence type="ECO:0000259" key="10">
    <source>
        <dbReference type="Pfam" id="PF01915"/>
    </source>
</evidence>
<dbReference type="RefSeq" id="WP_014255218.1">
    <property type="nucleotide sequence ID" value="NC_016627.1"/>
</dbReference>
<dbReference type="STRING" id="720554.Clocl_2040"/>
<dbReference type="OrthoDB" id="9805821at2"/>
<dbReference type="PRINTS" id="PR00133">
    <property type="entry name" value="GLHYDRLASE3"/>
</dbReference>
<evidence type="ECO:0000313" key="11">
    <source>
        <dbReference type="EMBL" id="AEV68638.1"/>
    </source>
</evidence>
<dbReference type="AlphaFoldDB" id="G8LW34"/>
<dbReference type="HOGENOM" id="CLU_004542_9_3_9"/>
<feature type="domain" description="Glycoside hydrolase family 3 C-terminal" evidence="10">
    <location>
        <begin position="419"/>
        <end position="629"/>
    </location>
</feature>
<dbReference type="SUPFAM" id="SSF51445">
    <property type="entry name" value="(Trans)glycosidases"/>
    <property type="match status" value="1"/>
</dbReference>
<dbReference type="InterPro" id="IPR036962">
    <property type="entry name" value="Glyco_hydro_3_N_sf"/>
</dbReference>
<name>G8LW34_ACECE</name>
<keyword evidence="5 7" id="KW-0378">Hydrolase</keyword>
<evidence type="ECO:0000256" key="3">
    <source>
        <dbReference type="ARBA" id="ARBA00012744"/>
    </source>
</evidence>
<dbReference type="KEGG" id="ccl:Clocl_2040"/>
<dbReference type="PANTHER" id="PTHR30620">
    <property type="entry name" value="PERIPLASMIC BETA-GLUCOSIDASE-RELATED"/>
    <property type="match status" value="1"/>
</dbReference>
<dbReference type="PANTHER" id="PTHR30620:SF16">
    <property type="entry name" value="LYSOSOMAL BETA GLUCOSIDASE"/>
    <property type="match status" value="1"/>
</dbReference>
<evidence type="ECO:0000256" key="2">
    <source>
        <dbReference type="ARBA" id="ARBA00005336"/>
    </source>
</evidence>
<dbReference type="eggNOG" id="COG1472">
    <property type="taxonomic scope" value="Bacteria"/>
</dbReference>
<dbReference type="Pfam" id="PF01915">
    <property type="entry name" value="Glyco_hydro_3_C"/>
    <property type="match status" value="1"/>
</dbReference>
<evidence type="ECO:0000256" key="6">
    <source>
        <dbReference type="ARBA" id="ARBA00023295"/>
    </source>
</evidence>
<dbReference type="SUPFAM" id="SSF52279">
    <property type="entry name" value="Beta-D-glucan exohydrolase, C-terminal domain"/>
    <property type="match status" value="1"/>
</dbReference>
<protein>
    <recommendedName>
        <fullName evidence="3">beta-glucosidase</fullName>
        <ecNumber evidence="3">3.2.1.21</ecNumber>
    </recommendedName>
</protein>
<dbReference type="EC" id="3.2.1.21" evidence="3"/>
<dbReference type="InterPro" id="IPR036881">
    <property type="entry name" value="Glyco_hydro_3_C_sf"/>
</dbReference>
<accession>G8LW34</accession>
<dbReference type="InterPro" id="IPR001764">
    <property type="entry name" value="Glyco_hydro_3_N"/>
</dbReference>
<organism evidence="11 12">
    <name type="scientific">Acetivibrio clariflavus (strain DSM 19732 / NBRC 101661 / EBR45)</name>
    <name type="common">Clostridium clariflavum</name>
    <dbReference type="NCBI Taxonomy" id="720554"/>
    <lineage>
        <taxon>Bacteria</taxon>
        <taxon>Bacillati</taxon>
        <taxon>Bacillota</taxon>
        <taxon>Clostridia</taxon>
        <taxon>Eubacteriales</taxon>
        <taxon>Oscillospiraceae</taxon>
        <taxon>Acetivibrio</taxon>
    </lineage>
</organism>
<feature type="chain" id="PRO_5039185110" description="beta-glucosidase" evidence="8">
    <location>
        <begin position="28"/>
        <end position="629"/>
    </location>
</feature>
<gene>
    <name evidence="11" type="ordered locus">Clocl_2040</name>
</gene>
<evidence type="ECO:0000313" key="12">
    <source>
        <dbReference type="Proteomes" id="UP000005435"/>
    </source>
</evidence>
<evidence type="ECO:0000256" key="5">
    <source>
        <dbReference type="ARBA" id="ARBA00022801"/>
    </source>
</evidence>